<evidence type="ECO:0000313" key="2">
    <source>
        <dbReference type="Proteomes" id="UP000559068"/>
    </source>
</evidence>
<evidence type="ECO:0000313" key="1">
    <source>
        <dbReference type="EMBL" id="NWX12099.1"/>
    </source>
</evidence>
<gene>
    <name evidence="1" type="primary">Gpat2_1</name>
    <name evidence="1" type="ORF">AEGBEN_R15031</name>
</gene>
<keyword evidence="1" id="KW-0808">Transferase</keyword>
<comment type="caution">
    <text evidence="1">The sequence shown here is derived from an EMBL/GenBank/DDBJ whole genome shotgun (WGS) entry which is preliminary data.</text>
</comment>
<keyword evidence="1" id="KW-0012">Acyltransferase</keyword>
<proteinExistence type="predicted"/>
<reference evidence="1 2" key="1">
    <citation type="submission" date="2019-09" db="EMBL/GenBank/DDBJ databases">
        <title>Bird 10,000 Genomes (B10K) Project - Family phase.</title>
        <authorList>
            <person name="Zhang G."/>
        </authorList>
    </citation>
    <scope>NUCLEOTIDE SEQUENCE [LARGE SCALE GENOMIC DNA]</scope>
    <source>
        <strain evidence="1">B10K-DU-029-76</strain>
        <tissue evidence="1">Heart</tissue>
    </source>
</reference>
<accession>A0A7K6TQ12</accession>
<dbReference type="EMBL" id="VZRW01000614">
    <property type="protein sequence ID" value="NWX12099.1"/>
    <property type="molecule type" value="Genomic_DNA"/>
</dbReference>
<dbReference type="GO" id="GO:0016746">
    <property type="term" value="F:acyltransferase activity"/>
    <property type="evidence" value="ECO:0007669"/>
    <property type="project" value="UniProtKB-KW"/>
</dbReference>
<feature type="non-terminal residue" evidence="1">
    <location>
        <position position="91"/>
    </location>
</feature>
<dbReference type="Proteomes" id="UP000559068">
    <property type="component" value="Unassembled WGS sequence"/>
</dbReference>
<keyword evidence="2" id="KW-1185">Reference proteome</keyword>
<organism evidence="1 2">
    <name type="scientific">Aegotheles bennettii</name>
    <dbReference type="NCBI Taxonomy" id="48278"/>
    <lineage>
        <taxon>Eukaryota</taxon>
        <taxon>Metazoa</taxon>
        <taxon>Chordata</taxon>
        <taxon>Craniata</taxon>
        <taxon>Vertebrata</taxon>
        <taxon>Euteleostomi</taxon>
        <taxon>Archelosauria</taxon>
        <taxon>Archosauria</taxon>
        <taxon>Dinosauria</taxon>
        <taxon>Saurischia</taxon>
        <taxon>Theropoda</taxon>
        <taxon>Coelurosauria</taxon>
        <taxon>Aves</taxon>
        <taxon>Neognathae</taxon>
        <taxon>Neoaves</taxon>
        <taxon>Strisores</taxon>
        <taxon>Caprimulgiformes</taxon>
        <taxon>Aegothelidae</taxon>
        <taxon>Aegotheles</taxon>
    </lineage>
</organism>
<protein>
    <submittedName>
        <fullName evidence="1">GPAT2 acyltransferase</fullName>
    </submittedName>
</protein>
<feature type="non-terminal residue" evidence="1">
    <location>
        <position position="1"/>
    </location>
</feature>
<sequence>SLPPQMKTWLCDSGQKVEIFIPFLGKCRPFSGRCCQICTPKSWEGFHYQHLSHLGFRDAVRVTEEDTRYRGWLVRRVCGFMALWGWEVPAD</sequence>
<name>A0A7K6TQ12_9AVES</name>
<dbReference type="OrthoDB" id="5962536at2759"/>
<dbReference type="AlphaFoldDB" id="A0A7K6TQ12"/>